<organism evidence="1 2">
    <name type="scientific">Suillus discolor</name>
    <dbReference type="NCBI Taxonomy" id="1912936"/>
    <lineage>
        <taxon>Eukaryota</taxon>
        <taxon>Fungi</taxon>
        <taxon>Dikarya</taxon>
        <taxon>Basidiomycota</taxon>
        <taxon>Agaricomycotina</taxon>
        <taxon>Agaricomycetes</taxon>
        <taxon>Agaricomycetidae</taxon>
        <taxon>Boletales</taxon>
        <taxon>Suillineae</taxon>
        <taxon>Suillaceae</taxon>
        <taxon>Suillus</taxon>
    </lineage>
</organism>
<comment type="caution">
    <text evidence="1">The sequence shown here is derived from an EMBL/GenBank/DDBJ whole genome shotgun (WGS) entry which is preliminary data.</text>
</comment>
<evidence type="ECO:0000313" key="2">
    <source>
        <dbReference type="Proteomes" id="UP000823399"/>
    </source>
</evidence>
<dbReference type="Proteomes" id="UP000823399">
    <property type="component" value="Unassembled WGS sequence"/>
</dbReference>
<evidence type="ECO:0000313" key="1">
    <source>
        <dbReference type="EMBL" id="KAG2087620.1"/>
    </source>
</evidence>
<dbReference type="AlphaFoldDB" id="A0A9P7ES42"/>
<keyword evidence="2" id="KW-1185">Reference proteome</keyword>
<sequence length="390" mass="41451">MSEVRPTSLKSVAPQEQNLENLQICGIGSSRGPIRTGAGWFVGDACCKNCCGAGKGNATLCILSLEISMSLARSLSKFSRPRLSLMFGTSLSGVPIVCVLPKDAHGLFDFEVVMGGGLRSADVVFATDLLLSLVGVVDNNEVSVESEEGILSTSVKHAGGRETLCLLGVVGAPSKGFVGEEVGGSTDSVPLRYSCFISWVTSPLSSPYVLASLALGKGPQAPRPWNLPDESLSPLTVSSALLSYPLLSLLTSSSSYPCPPGLHLKLPTTTPPNSPRLHEYLLRHDDNPSPLPQSNEPLPTMKGNWFTQKEAKAPAALMSVFHILDLKKQRAQIEVDMLYDAIVRIAELDAMDDDGTSLGTAGILESHLPGDRFNDWFSTPSAPSDTSDIL</sequence>
<gene>
    <name evidence="1" type="ORF">F5147DRAFT_781264</name>
</gene>
<name>A0A9P7ES42_9AGAM</name>
<proteinExistence type="predicted"/>
<dbReference type="EMBL" id="JABBWM010000130">
    <property type="protein sequence ID" value="KAG2087620.1"/>
    <property type="molecule type" value="Genomic_DNA"/>
</dbReference>
<protein>
    <submittedName>
        <fullName evidence="1">Uncharacterized protein</fullName>
    </submittedName>
</protein>
<dbReference type="GeneID" id="64704863"/>
<reference evidence="1" key="1">
    <citation type="journal article" date="2020" name="New Phytol.">
        <title>Comparative genomics reveals dynamic genome evolution in host specialist ectomycorrhizal fungi.</title>
        <authorList>
            <person name="Lofgren L.A."/>
            <person name="Nguyen N.H."/>
            <person name="Vilgalys R."/>
            <person name="Ruytinx J."/>
            <person name="Liao H.L."/>
            <person name="Branco S."/>
            <person name="Kuo A."/>
            <person name="LaButti K."/>
            <person name="Lipzen A."/>
            <person name="Andreopoulos W."/>
            <person name="Pangilinan J."/>
            <person name="Riley R."/>
            <person name="Hundley H."/>
            <person name="Na H."/>
            <person name="Barry K."/>
            <person name="Grigoriev I.V."/>
            <person name="Stajich J.E."/>
            <person name="Kennedy P.G."/>
        </authorList>
    </citation>
    <scope>NUCLEOTIDE SEQUENCE</scope>
    <source>
        <strain evidence="1">FC423</strain>
    </source>
</reference>
<accession>A0A9P7ES42</accession>
<dbReference type="RefSeq" id="XP_041285275.1">
    <property type="nucleotide sequence ID" value="XM_041442604.1"/>
</dbReference>